<dbReference type="Pfam" id="PF01793">
    <property type="entry name" value="Glyco_transf_15"/>
    <property type="match status" value="1"/>
</dbReference>
<dbReference type="GO" id="GO:0008641">
    <property type="term" value="F:ubiquitin-like modifier activating enzyme activity"/>
    <property type="evidence" value="ECO:0007669"/>
    <property type="project" value="InterPro"/>
</dbReference>
<dbReference type="SUPFAM" id="SSF53448">
    <property type="entry name" value="Nucleotide-diphospho-sugar transferases"/>
    <property type="match status" value="1"/>
</dbReference>
<dbReference type="GO" id="GO:0000032">
    <property type="term" value="P:cell wall mannoprotein biosynthetic process"/>
    <property type="evidence" value="ECO:0007669"/>
    <property type="project" value="TreeGrafter"/>
</dbReference>
<dbReference type="GO" id="GO:0000026">
    <property type="term" value="F:alpha-1,2-mannosyltransferase activity"/>
    <property type="evidence" value="ECO:0007669"/>
    <property type="project" value="TreeGrafter"/>
</dbReference>
<dbReference type="GO" id="GO:0006487">
    <property type="term" value="P:protein N-linked glycosylation"/>
    <property type="evidence" value="ECO:0007669"/>
    <property type="project" value="TreeGrafter"/>
</dbReference>
<dbReference type="InterPro" id="IPR035985">
    <property type="entry name" value="Ubiquitin-activating_enz"/>
</dbReference>
<organism evidence="4">
    <name type="scientific">Phaffia rhodozyma</name>
    <name type="common">Yeast</name>
    <name type="synonym">Xanthophyllomyces dendrorhous</name>
    <dbReference type="NCBI Taxonomy" id="264483"/>
    <lineage>
        <taxon>Eukaryota</taxon>
        <taxon>Fungi</taxon>
        <taxon>Dikarya</taxon>
        <taxon>Basidiomycota</taxon>
        <taxon>Agaricomycotina</taxon>
        <taxon>Tremellomycetes</taxon>
        <taxon>Cystofilobasidiales</taxon>
        <taxon>Mrakiaceae</taxon>
        <taxon>Phaffia</taxon>
    </lineage>
</organism>
<name>A0A0F7SE55_PHARH</name>
<dbReference type="EMBL" id="LN483116">
    <property type="protein sequence ID" value="CDZ96241.1"/>
    <property type="molecule type" value="Genomic_DNA"/>
</dbReference>
<comment type="similarity">
    <text evidence="1">Belongs to the glycosyltransferase 15 family.</text>
</comment>
<evidence type="ECO:0000313" key="4">
    <source>
        <dbReference type="EMBL" id="CDZ96241.1"/>
    </source>
</evidence>
<feature type="compositionally biased region" description="Acidic residues" evidence="3">
    <location>
        <begin position="517"/>
        <end position="529"/>
    </location>
</feature>
<accession>A0A0F7SE55</accession>
<keyword evidence="2" id="KW-0808">Transferase</keyword>
<evidence type="ECO:0000256" key="3">
    <source>
        <dbReference type="SAM" id="MobiDB-lite"/>
    </source>
</evidence>
<dbReference type="InterPro" id="IPR002685">
    <property type="entry name" value="Glyco_trans_15"/>
</dbReference>
<proteinExistence type="inferred from homology"/>
<dbReference type="PANTHER" id="PTHR31121:SF6">
    <property type="entry name" value="ALPHA-1,2 MANNOSYLTRANSFERASE KTR1"/>
    <property type="match status" value="1"/>
</dbReference>
<dbReference type="Gene3D" id="3.40.50.720">
    <property type="entry name" value="NAD(P)-binding Rossmann-like Domain"/>
    <property type="match status" value="2"/>
</dbReference>
<evidence type="ECO:0000256" key="1">
    <source>
        <dbReference type="ARBA" id="ARBA00007677"/>
    </source>
</evidence>
<dbReference type="Gene3D" id="3.90.550.10">
    <property type="entry name" value="Spore Coat Polysaccharide Biosynthesis Protein SpsA, Chain A"/>
    <property type="match status" value="1"/>
</dbReference>
<protein>
    <submittedName>
        <fullName evidence="4">NEDD8-activating complex, APP-BP1/UBA5 component</fullName>
    </submittedName>
</protein>
<dbReference type="SUPFAM" id="SSF69572">
    <property type="entry name" value="Activating enzymes of the ubiquitin-like proteins"/>
    <property type="match status" value="1"/>
</dbReference>
<dbReference type="InterPro" id="IPR029044">
    <property type="entry name" value="Nucleotide-diphossugar_trans"/>
</dbReference>
<sequence length="1024" mass="114477">MQDHISVPAAETFVPSVSSQSEGIIRPDAKTRRYDRQLRLWGASGQGGLESARVLLINPIATGCQSLKNLVLPGIGCFETLSNRDVTPQDIGQNFFLMPESIGRPLASETVRFVGELNQSVTGVGKVGDVQTLLKEDPNYFLGFTLIIAVNLPASDEEALSSLLWSASDPSSSTATSLGAHPDIPLILVRSAGFMGSVRVQIREHTIVDTHPASLTSLRIDNPFPALLEHANSLDFESMDSMQHGNIPFVIILIRALEEWKRTHDGQPPKWSGKQSQKKEFLTLIDQQRRHGDEENFAEAQEKGFLATQTTKIPSEILELFEDPSCENVTKNSKNFWLLIRALRSFVRLPLSEGGGDGLLPTSSFLPDMKSDTQSYVALQTVYKTKAKEDVVAFQGCLSKVLLEIGLDEDAVGEDEVEDFVKHAAFLKVIRGRSLEQERKEKGFNEETILSFSPDPTWQIPYVPPPIVQYIAFRCADVFHQTHGRYPGTPMDADYQADTIVLERIAAKFLGERGWKEEEEASEKEEEDGMGQVETREKGGLPKSVKDALGEMARSGQSDIPTTAAFVGGVVAQEAIKLMTSQYIPLNNTTLIDLIRPHQALKTLKMLKIHPIRGVSLLLGIIGAALLCLIGGLTAQTTGDDGTWLTQDNSFSSPSTIKEAGLNTHWVLGSGAHDLSDMSRVQEIHRMGAKSKSILSSAIHAINPISHPPVRAAIICLTSVEKGTDLLAALESIMRYIPFSQVYPTVLIHEGDYNSFAAKKAFLHRWNDRILALRQTAEMDNGENEEYFNRIILAKKMEAFGEQFEFLAINMNAPEEFKDLLSDETKEVVDKNRWPGYHAMCHFFAVEIFNHPRIRDLDYYMRFDTDSFFTTPQCADPFLRMQAKKLLYSSRSIGNDPGYVVLGMWNFTEEFASHHPKALQIAERNGLLPAPTFEGKDERGALGWYNNYEVAHVPSFLRDDIQEWIRAIAAYPLGFFQYRWGDSPLRHMTTAMFFEKNEVEARCDFGYYHQDSKYRCGIPPIISL</sequence>
<evidence type="ECO:0000256" key="2">
    <source>
        <dbReference type="ARBA" id="ARBA00022679"/>
    </source>
</evidence>
<feature type="region of interest" description="Disordered" evidence="3">
    <location>
        <begin position="515"/>
        <end position="542"/>
    </location>
</feature>
<dbReference type="GO" id="GO:0016020">
    <property type="term" value="C:membrane"/>
    <property type="evidence" value="ECO:0007669"/>
    <property type="project" value="InterPro"/>
</dbReference>
<dbReference type="GO" id="GO:0005794">
    <property type="term" value="C:Golgi apparatus"/>
    <property type="evidence" value="ECO:0007669"/>
    <property type="project" value="TreeGrafter"/>
</dbReference>
<dbReference type="PANTHER" id="PTHR31121">
    <property type="entry name" value="ALPHA-1,2 MANNOSYLTRANSFERASE KTR1"/>
    <property type="match status" value="1"/>
</dbReference>
<reference evidence="4" key="1">
    <citation type="submission" date="2014-08" db="EMBL/GenBank/DDBJ databases">
        <authorList>
            <person name="Sharma Rahul"/>
            <person name="Thines Marco"/>
        </authorList>
    </citation>
    <scope>NUCLEOTIDE SEQUENCE</scope>
</reference>
<dbReference type="AlphaFoldDB" id="A0A0F7SE55"/>